<dbReference type="PROSITE" id="PS50920">
    <property type="entry name" value="SOLCAR"/>
    <property type="match status" value="3"/>
</dbReference>
<dbReference type="SUPFAM" id="SSF103506">
    <property type="entry name" value="Mitochondrial carrier"/>
    <property type="match status" value="1"/>
</dbReference>
<comment type="similarity">
    <text evidence="7">Belongs to the mitochondrial carrier (TC 2.A.29) family.</text>
</comment>
<keyword evidence="4" id="KW-0677">Repeat</keyword>
<evidence type="ECO:0000313" key="8">
    <source>
        <dbReference type="EMBL" id="KAL3683426.1"/>
    </source>
</evidence>
<evidence type="ECO:0000256" key="2">
    <source>
        <dbReference type="ARBA" id="ARBA00022448"/>
    </source>
</evidence>
<organism evidence="8 9">
    <name type="scientific">Riccia sorocarpa</name>
    <dbReference type="NCBI Taxonomy" id="122646"/>
    <lineage>
        <taxon>Eukaryota</taxon>
        <taxon>Viridiplantae</taxon>
        <taxon>Streptophyta</taxon>
        <taxon>Embryophyta</taxon>
        <taxon>Marchantiophyta</taxon>
        <taxon>Marchantiopsida</taxon>
        <taxon>Marchantiidae</taxon>
        <taxon>Marchantiales</taxon>
        <taxon>Ricciaceae</taxon>
        <taxon>Riccia</taxon>
    </lineage>
</organism>
<dbReference type="InterPro" id="IPR018108">
    <property type="entry name" value="MCP_transmembrane"/>
</dbReference>
<dbReference type="Proteomes" id="UP001633002">
    <property type="component" value="Unassembled WGS sequence"/>
</dbReference>
<feature type="repeat" description="Solcar" evidence="6">
    <location>
        <begin position="227"/>
        <end position="312"/>
    </location>
</feature>
<dbReference type="Pfam" id="PF00153">
    <property type="entry name" value="Mito_carr"/>
    <property type="match status" value="3"/>
</dbReference>
<keyword evidence="3 6" id="KW-0812">Transmembrane</keyword>
<evidence type="ECO:0000256" key="7">
    <source>
        <dbReference type="RuleBase" id="RU000488"/>
    </source>
</evidence>
<feature type="repeat" description="Solcar" evidence="6">
    <location>
        <begin position="322"/>
        <end position="416"/>
    </location>
</feature>
<reference evidence="8 9" key="1">
    <citation type="submission" date="2024-09" db="EMBL/GenBank/DDBJ databases">
        <title>Chromosome-scale assembly of Riccia sorocarpa.</title>
        <authorList>
            <person name="Paukszto L."/>
        </authorList>
    </citation>
    <scope>NUCLEOTIDE SEQUENCE [LARGE SCALE GENOMIC DNA]</scope>
    <source>
        <strain evidence="8">LP-2024</strain>
        <tissue evidence="8">Aerial parts of the thallus</tissue>
    </source>
</reference>
<dbReference type="AlphaFoldDB" id="A0ABD3H057"/>
<proteinExistence type="inferred from homology"/>
<dbReference type="GO" id="GO:0016020">
    <property type="term" value="C:membrane"/>
    <property type="evidence" value="ECO:0007669"/>
    <property type="project" value="UniProtKB-SubCell"/>
</dbReference>
<comment type="caution">
    <text evidence="8">The sequence shown here is derived from an EMBL/GenBank/DDBJ whole genome shotgun (WGS) entry which is preliminary data.</text>
</comment>
<keyword evidence="2 7" id="KW-0813">Transport</keyword>
<name>A0ABD3H057_9MARC</name>
<dbReference type="EMBL" id="JBJQOH010000006">
    <property type="protein sequence ID" value="KAL3683426.1"/>
    <property type="molecule type" value="Genomic_DNA"/>
</dbReference>
<feature type="repeat" description="Solcar" evidence="6">
    <location>
        <begin position="127"/>
        <end position="211"/>
    </location>
</feature>
<gene>
    <name evidence="8" type="ORF">R1sor_001448</name>
</gene>
<dbReference type="PRINTS" id="PR00926">
    <property type="entry name" value="MITOCARRIER"/>
</dbReference>
<accession>A0ABD3H057</accession>
<evidence type="ECO:0000256" key="3">
    <source>
        <dbReference type="ARBA" id="ARBA00022692"/>
    </source>
</evidence>
<sequence>MANSSAVARKGRHASYDEAHALFQDRIGDITDEGALWLAQTVENVRFSFKRTVDKKFVADSTRPGNAGSISQRGRKHRPLFARVADNFDIPAKEKIQQVTEEVVDTAKDYRVPVPPVNLPYIGFVHSLTIKQLLCGVIAGAVSATFQVPFYNLQTKVIAGQGGRNVAQVASTVVREEGLQFLTKGSLAFSMVKNALEKGLQFMVFEGVKRNQQRQKGRQPKVLPMPRAIPLSTAGGAAAGFFGTLISYPMEPVFSRLILQPEKYKSLKGTILTVLKHEGGIGELYRGITPALISMVPRAAISFYTYETLKNKYLSETDVQRPQALASLIIGGIAGAVSSTLTFPLEEARRQIIYSSLSPRAVDLGAAHYNNIWQALTGIVKREGVRGLYRGLTLSTLQIVPLTAVTFAVYEIAKRAFIAVGEENPLEVKDGSDLPPEEQSRMP</sequence>
<dbReference type="PANTHER" id="PTHR24089">
    <property type="entry name" value="SOLUTE CARRIER FAMILY 25"/>
    <property type="match status" value="1"/>
</dbReference>
<evidence type="ECO:0000256" key="6">
    <source>
        <dbReference type="PROSITE-ProRule" id="PRU00282"/>
    </source>
</evidence>
<protein>
    <recommendedName>
        <fullName evidence="10">Mitochondrial carrier protein</fullName>
    </recommendedName>
</protein>
<keyword evidence="9" id="KW-1185">Reference proteome</keyword>
<evidence type="ECO:0000256" key="4">
    <source>
        <dbReference type="ARBA" id="ARBA00022737"/>
    </source>
</evidence>
<dbReference type="InterPro" id="IPR002067">
    <property type="entry name" value="MCP"/>
</dbReference>
<evidence type="ECO:0000256" key="1">
    <source>
        <dbReference type="ARBA" id="ARBA00004141"/>
    </source>
</evidence>
<dbReference type="InterPro" id="IPR023395">
    <property type="entry name" value="MCP_dom_sf"/>
</dbReference>
<evidence type="ECO:0008006" key="10">
    <source>
        <dbReference type="Google" id="ProtNLM"/>
    </source>
</evidence>
<keyword evidence="5 6" id="KW-0472">Membrane</keyword>
<evidence type="ECO:0000313" key="9">
    <source>
        <dbReference type="Proteomes" id="UP001633002"/>
    </source>
</evidence>
<comment type="subcellular location">
    <subcellularLocation>
        <location evidence="1">Membrane</location>
        <topology evidence="1">Multi-pass membrane protein</topology>
    </subcellularLocation>
</comment>
<dbReference type="Gene3D" id="1.50.40.10">
    <property type="entry name" value="Mitochondrial carrier domain"/>
    <property type="match status" value="1"/>
</dbReference>
<evidence type="ECO:0000256" key="5">
    <source>
        <dbReference type="ARBA" id="ARBA00023136"/>
    </source>
</evidence>